<dbReference type="GO" id="GO:0003964">
    <property type="term" value="F:RNA-directed DNA polymerase activity"/>
    <property type="evidence" value="ECO:0007669"/>
    <property type="project" value="UniProtKB-KW"/>
</dbReference>
<dbReference type="SUPFAM" id="SSF54160">
    <property type="entry name" value="Chromo domain-like"/>
    <property type="match status" value="1"/>
</dbReference>
<dbReference type="Gene3D" id="3.10.10.10">
    <property type="entry name" value="HIV Type 1 Reverse Transcriptase, subunit A, domain 1"/>
    <property type="match status" value="1"/>
</dbReference>
<dbReference type="Gene3D" id="3.10.20.370">
    <property type="match status" value="1"/>
</dbReference>
<dbReference type="Pfam" id="PF00665">
    <property type="entry name" value="rve"/>
    <property type="match status" value="1"/>
</dbReference>
<dbReference type="GO" id="GO:0016787">
    <property type="term" value="F:hydrolase activity"/>
    <property type="evidence" value="ECO:0007669"/>
    <property type="project" value="UniProtKB-KW"/>
</dbReference>
<dbReference type="PROSITE" id="PS50013">
    <property type="entry name" value="CHROMO_2"/>
    <property type="match status" value="1"/>
</dbReference>
<dbReference type="PANTHER" id="PTHR37984:SF5">
    <property type="entry name" value="PROTEIN NYNRIN-LIKE"/>
    <property type="match status" value="1"/>
</dbReference>
<evidence type="ECO:0000256" key="8">
    <source>
        <dbReference type="SAM" id="Coils"/>
    </source>
</evidence>
<feature type="coiled-coil region" evidence="8">
    <location>
        <begin position="89"/>
        <end position="116"/>
    </location>
</feature>
<dbReference type="GO" id="GO:0004519">
    <property type="term" value="F:endonuclease activity"/>
    <property type="evidence" value="ECO:0007669"/>
    <property type="project" value="UniProtKB-KW"/>
</dbReference>
<dbReference type="InterPro" id="IPR050951">
    <property type="entry name" value="Retrovirus_Pol_polyprotein"/>
</dbReference>
<dbReference type="InParanoid" id="I1CFS3"/>
<evidence type="ECO:0000256" key="6">
    <source>
        <dbReference type="ARBA" id="ARBA00022801"/>
    </source>
</evidence>
<dbReference type="Pfam" id="PF17917">
    <property type="entry name" value="RT_RNaseH"/>
    <property type="match status" value="1"/>
</dbReference>
<dbReference type="Pfam" id="PF00385">
    <property type="entry name" value="Chromo"/>
    <property type="match status" value="1"/>
</dbReference>
<feature type="domain" description="Chromo" evidence="10">
    <location>
        <begin position="1446"/>
        <end position="1504"/>
    </location>
</feature>
<dbReference type="STRING" id="246409.I1CFS3"/>
<dbReference type="InterPro" id="IPR000477">
    <property type="entry name" value="RT_dom"/>
</dbReference>
<dbReference type="InterPro" id="IPR016197">
    <property type="entry name" value="Chromo-like_dom_sf"/>
</dbReference>
<dbReference type="InterPro" id="IPR041373">
    <property type="entry name" value="RT_RNaseH"/>
</dbReference>
<dbReference type="GO" id="GO:0005634">
    <property type="term" value="C:nucleus"/>
    <property type="evidence" value="ECO:0007669"/>
    <property type="project" value="UniProtKB-ARBA"/>
</dbReference>
<accession>I1CFS3</accession>
<dbReference type="FunFam" id="3.30.70.270:FF:000020">
    <property type="entry name" value="Transposon Tf2-6 polyprotein-like Protein"/>
    <property type="match status" value="1"/>
</dbReference>
<dbReference type="FunFam" id="3.10.20.370:FF:000001">
    <property type="entry name" value="Retrovirus-related Pol polyprotein from transposon 17.6-like protein"/>
    <property type="match status" value="1"/>
</dbReference>
<dbReference type="OrthoDB" id="2289373at2759"/>
<feature type="domain" description="Integrase catalytic" evidence="11">
    <location>
        <begin position="1188"/>
        <end position="1348"/>
    </location>
</feature>
<evidence type="ECO:0000256" key="4">
    <source>
        <dbReference type="ARBA" id="ARBA00022722"/>
    </source>
</evidence>
<evidence type="ECO:0000256" key="1">
    <source>
        <dbReference type="ARBA" id="ARBA00012493"/>
    </source>
</evidence>
<evidence type="ECO:0000259" key="10">
    <source>
        <dbReference type="PROSITE" id="PS50013"/>
    </source>
</evidence>
<dbReference type="Proteomes" id="UP000009138">
    <property type="component" value="Unassembled WGS sequence"/>
</dbReference>
<evidence type="ECO:0000313" key="13">
    <source>
        <dbReference type="Proteomes" id="UP000009138"/>
    </source>
</evidence>
<dbReference type="InterPro" id="IPR036397">
    <property type="entry name" value="RNaseH_sf"/>
</dbReference>
<evidence type="ECO:0000256" key="7">
    <source>
        <dbReference type="ARBA" id="ARBA00022918"/>
    </source>
</evidence>
<dbReference type="InterPro" id="IPR001584">
    <property type="entry name" value="Integrase_cat-core"/>
</dbReference>
<dbReference type="CDD" id="cd09274">
    <property type="entry name" value="RNase_HI_RT_Ty3"/>
    <property type="match status" value="1"/>
</dbReference>
<dbReference type="PROSITE" id="PS50994">
    <property type="entry name" value="INTEGRASE"/>
    <property type="match status" value="1"/>
</dbReference>
<keyword evidence="5" id="KW-0255">Endonuclease</keyword>
<dbReference type="InterPro" id="IPR021109">
    <property type="entry name" value="Peptidase_aspartic_dom_sf"/>
</dbReference>
<organism evidence="12 13">
    <name type="scientific">Rhizopus delemar (strain RA 99-880 / ATCC MYA-4621 / FGSC 9543 / NRRL 43880)</name>
    <name type="common">Mucormycosis agent</name>
    <name type="synonym">Rhizopus arrhizus var. delemar</name>
    <dbReference type="NCBI Taxonomy" id="246409"/>
    <lineage>
        <taxon>Eukaryota</taxon>
        <taxon>Fungi</taxon>
        <taxon>Fungi incertae sedis</taxon>
        <taxon>Mucoromycota</taxon>
        <taxon>Mucoromycotina</taxon>
        <taxon>Mucoromycetes</taxon>
        <taxon>Mucorales</taxon>
        <taxon>Mucorineae</taxon>
        <taxon>Rhizopodaceae</taxon>
        <taxon>Rhizopus</taxon>
    </lineage>
</organism>
<dbReference type="InterPro" id="IPR043128">
    <property type="entry name" value="Rev_trsase/Diguanyl_cyclase"/>
</dbReference>
<dbReference type="SUPFAM" id="SSF53098">
    <property type="entry name" value="Ribonuclease H-like"/>
    <property type="match status" value="1"/>
</dbReference>
<keyword evidence="13" id="KW-1185">Reference proteome</keyword>
<dbReference type="InterPro" id="IPR023780">
    <property type="entry name" value="Chromo_domain"/>
</dbReference>
<dbReference type="EC" id="2.7.7.49" evidence="1"/>
<dbReference type="Gene3D" id="2.40.50.40">
    <property type="match status" value="1"/>
</dbReference>
<dbReference type="CDD" id="cd00024">
    <property type="entry name" value="CD_CSD"/>
    <property type="match status" value="1"/>
</dbReference>
<dbReference type="PANTHER" id="PTHR37984">
    <property type="entry name" value="PROTEIN CBG26694"/>
    <property type="match status" value="1"/>
</dbReference>
<dbReference type="InterPro" id="IPR043502">
    <property type="entry name" value="DNA/RNA_pol_sf"/>
</dbReference>
<dbReference type="EMBL" id="CH476741">
    <property type="protein sequence ID" value="EIE87303.1"/>
    <property type="molecule type" value="Genomic_DNA"/>
</dbReference>
<dbReference type="InterPro" id="IPR012337">
    <property type="entry name" value="RNaseH-like_sf"/>
</dbReference>
<proteinExistence type="predicted"/>
<dbReference type="eggNOG" id="KOG0017">
    <property type="taxonomic scope" value="Eukaryota"/>
</dbReference>
<dbReference type="GeneID" id="93618979"/>
<gene>
    <name evidence="12" type="ORF">RO3G_12014</name>
</gene>
<feature type="region of interest" description="Disordered" evidence="9">
    <location>
        <begin position="341"/>
        <end position="370"/>
    </location>
</feature>
<dbReference type="Gene3D" id="3.30.70.270">
    <property type="match status" value="2"/>
</dbReference>
<evidence type="ECO:0000256" key="5">
    <source>
        <dbReference type="ARBA" id="ARBA00022759"/>
    </source>
</evidence>
<dbReference type="SUPFAM" id="SSF56672">
    <property type="entry name" value="DNA/RNA polymerases"/>
    <property type="match status" value="1"/>
</dbReference>
<keyword evidence="8" id="KW-0175">Coiled coil</keyword>
<dbReference type="CDD" id="cd01647">
    <property type="entry name" value="RT_LTR"/>
    <property type="match status" value="1"/>
</dbReference>
<keyword evidence="3" id="KW-0548">Nucleotidyltransferase</keyword>
<feature type="compositionally biased region" description="Basic residues" evidence="9">
    <location>
        <begin position="360"/>
        <end position="370"/>
    </location>
</feature>
<dbReference type="SMART" id="SM00298">
    <property type="entry name" value="CHROMO"/>
    <property type="match status" value="1"/>
</dbReference>
<keyword evidence="6" id="KW-0378">Hydrolase</keyword>
<feature type="compositionally biased region" description="Polar residues" evidence="9">
    <location>
        <begin position="1513"/>
        <end position="1529"/>
    </location>
</feature>
<evidence type="ECO:0000259" key="11">
    <source>
        <dbReference type="PROSITE" id="PS50994"/>
    </source>
</evidence>
<dbReference type="Gene3D" id="3.30.420.10">
    <property type="entry name" value="Ribonuclease H-like superfamily/Ribonuclease H"/>
    <property type="match status" value="1"/>
</dbReference>
<evidence type="ECO:0000256" key="2">
    <source>
        <dbReference type="ARBA" id="ARBA00022679"/>
    </source>
</evidence>
<dbReference type="GO" id="GO:0003676">
    <property type="term" value="F:nucleic acid binding"/>
    <property type="evidence" value="ECO:0007669"/>
    <property type="project" value="InterPro"/>
</dbReference>
<feature type="compositionally biased region" description="Basic and acidic residues" evidence="9">
    <location>
        <begin position="1531"/>
        <end position="1544"/>
    </location>
</feature>
<dbReference type="Gene3D" id="2.40.70.10">
    <property type="entry name" value="Acid Proteases"/>
    <property type="match status" value="1"/>
</dbReference>
<evidence type="ECO:0000313" key="12">
    <source>
        <dbReference type="EMBL" id="EIE87303.1"/>
    </source>
</evidence>
<feature type="compositionally biased region" description="Basic residues" evidence="9">
    <location>
        <begin position="1558"/>
        <end position="1567"/>
    </location>
</feature>
<protein>
    <recommendedName>
        <fullName evidence="1">RNA-directed DNA polymerase</fullName>
        <ecNumber evidence="1">2.7.7.49</ecNumber>
    </recommendedName>
</protein>
<evidence type="ECO:0000256" key="3">
    <source>
        <dbReference type="ARBA" id="ARBA00022695"/>
    </source>
</evidence>
<feature type="region of interest" description="Disordered" evidence="9">
    <location>
        <begin position="1510"/>
        <end position="1567"/>
    </location>
</feature>
<evidence type="ECO:0000256" key="9">
    <source>
        <dbReference type="SAM" id="MobiDB-lite"/>
    </source>
</evidence>
<dbReference type="VEuPathDB" id="FungiDB:RO3G_12014"/>
<dbReference type="InterPro" id="IPR000953">
    <property type="entry name" value="Chromo/chromo_shadow_dom"/>
</dbReference>
<keyword evidence="4" id="KW-0540">Nuclease</keyword>
<dbReference type="GO" id="GO:0015074">
    <property type="term" value="P:DNA integration"/>
    <property type="evidence" value="ECO:0007669"/>
    <property type="project" value="InterPro"/>
</dbReference>
<reference evidence="12 13" key="1">
    <citation type="journal article" date="2009" name="PLoS Genet.">
        <title>Genomic analysis of the basal lineage fungus Rhizopus oryzae reveals a whole-genome duplication.</title>
        <authorList>
            <person name="Ma L.-J."/>
            <person name="Ibrahim A.S."/>
            <person name="Skory C."/>
            <person name="Grabherr M.G."/>
            <person name="Burger G."/>
            <person name="Butler M."/>
            <person name="Elias M."/>
            <person name="Idnurm A."/>
            <person name="Lang B.F."/>
            <person name="Sone T."/>
            <person name="Abe A."/>
            <person name="Calvo S.E."/>
            <person name="Corrochano L.M."/>
            <person name="Engels R."/>
            <person name="Fu J."/>
            <person name="Hansberg W."/>
            <person name="Kim J.-M."/>
            <person name="Kodira C.D."/>
            <person name="Koehrsen M.J."/>
            <person name="Liu B."/>
            <person name="Miranda-Saavedra D."/>
            <person name="O'Leary S."/>
            <person name="Ortiz-Castellanos L."/>
            <person name="Poulter R."/>
            <person name="Rodriguez-Romero J."/>
            <person name="Ruiz-Herrera J."/>
            <person name="Shen Y.-Q."/>
            <person name="Zeng Q."/>
            <person name="Galagan J."/>
            <person name="Birren B.W."/>
            <person name="Cuomo C.A."/>
            <person name="Wickes B.L."/>
        </authorList>
    </citation>
    <scope>NUCLEOTIDE SEQUENCE [LARGE SCALE GENOMIC DNA]</scope>
    <source>
        <strain evidence="13">RA 99-880 / ATCC MYA-4621 / FGSC 9543 / NRRL 43880</strain>
    </source>
</reference>
<sequence length="1567" mass="179045">MNSTTGENSFNNGAAPNGDNMSMATGSIDLSSFAGSSPLTDDGTAMVLDSFLVPSSSTAEREELLLRQNLTQLRSEFNGFLEAFTTARLAGDEAAADQALQQMDRTKRRLTAMQEYSSILGKTASPNANISGRNAGLTLSHRDLPKFQLASSVVRPFPNEEVFESVEHFLARFENIIKGSAYRDVEQVWKQFLPLCLPYSDNAWVETDLRKCNSWAEARAAFKEHHGSSLATRHYTDLVFTMQMSNKESIGDYSKKFLQAVYNAGLPSDDPRIADRFLASLTLSVQTLIRVTVARVGKNKADTNEKWTVEYITQVGRDILGDDNKLYAEATALIPGANKSDTVKSRYSENGSRGDGSLSGHRRHQFKRRSHNMTKVNKNYFCTHHGKNGTHDTVDCFTAKRVEKANTNKKCFKCGQPWSKEHKCKNNDKKVFAVTSHKNDNNPDDDVVKDKTALLDQATSEVNTMMEGLSYDCKYQNKERTLDKKEIKANAFNLLTPIIIENEKLMGLVDTGSDTSFIDINAFTKKLKLNKINKISGSYNFLSHNNDVSRIGITDPLKFKYSNGIMFEHSLEIMKFNTGFDFDVLLGTDILPKMNIGLTGVAFRLSSEHSHSDTATDEIQILENINIDQVNEFEPDNSPAGTAEQRANFFDTIKDVLKKNQSIPVTSSCPMPESIIHLPTKEGATAYRRQYPIPHALRPVLDKQIEEWLKTGTIIKSKVNTSFNSPLLLVPKRNKAGEIVNHRVCLDVRLLNNILPPTFNYPVPLIRDIFDNLSGKKVFSTIDLSNAYHRFKVASEDVHKLTFTHDNAQYSFIKGCFGVKMLTSQFQKCLAILFDRIPCVQNFVDDCIVASDSFEQHAEDVKLVLEKLTSVNLIVNPDKCVWFQHSVRLLGFVVNTTGTKVDRNKLTNVQNWPIPNQSHKHVQQFMGLINYFRDYVPMISRVAEPITRLSNAVNIRELWTDEQTNSFNSLKAILQSNLVLHYPDLSKKFFVATDASLYGVAAVLYQKDELQRDKYISFVSSSLTPSQRRWSTTKRELYAIILALKKYRKFLWGKHFTIYSDHKALVYLHTQKIANPMMIGWMETLLDFDFDVVHIPGVLNKLPDQLSRLYPPLEDDNKLVEGSFYKKNKNNLKIKKVVVKRKKYCRDKSINVLATRLIENKNKLTDYLTPPEEERDAILRETHSYGHYGYQAIVRDIHSRDLAGPLPATGDDYIYLLVLTDICTKYIVIRPLKNKQSDTVAKELISIFGDYGFPRIIQSDNGTEFRNSLMSHISKNLGIDRRYSTAYHPQGNGSAEASVKIAMNTLRKMIQSNGRDWNHYLPIVQLCINRYIKNKTLSSPFSLMYARRVNMPDDYANKKYPIPNDLMTVEELEERIKHMEEIVFPAILERTQKINEEYSPYTMVRKNRGGSYELKDEQNELLHRNYTPSELKVVNMDESNIENEYYEVEDIRDHRGPIGHREFLVKWAGYGERANTWQKASDFTDPTIIEKYWDKQDELKKLEHERAEHIVNKASSNSKYNESNRNSAPKLSDEKKVHSVETKKRTLPTKLSREERLLKRRLNKEKK</sequence>
<name>I1CFS3_RHIO9</name>
<keyword evidence="2" id="KW-0808">Transferase</keyword>
<dbReference type="Pfam" id="PF00078">
    <property type="entry name" value="RVT_1"/>
    <property type="match status" value="1"/>
</dbReference>
<dbReference type="RefSeq" id="XP_067522699.1">
    <property type="nucleotide sequence ID" value="XM_067666598.1"/>
</dbReference>
<keyword evidence="7" id="KW-0695">RNA-directed DNA polymerase</keyword>